<organism evidence="1 2">
    <name type="scientific">Crocosphaera subtropica (strain ATCC 51142 / BH68)</name>
    <name type="common">Cyanothece sp. (strain ATCC 51142)</name>
    <dbReference type="NCBI Taxonomy" id="43989"/>
    <lineage>
        <taxon>Bacteria</taxon>
        <taxon>Bacillati</taxon>
        <taxon>Cyanobacteriota</taxon>
        <taxon>Cyanophyceae</taxon>
        <taxon>Oscillatoriophycideae</taxon>
        <taxon>Chroococcales</taxon>
        <taxon>Aphanothecaceae</taxon>
        <taxon>Crocosphaera</taxon>
        <taxon>Crocosphaera subtropica</taxon>
    </lineage>
</organism>
<evidence type="ECO:0000313" key="1">
    <source>
        <dbReference type="EMBL" id="ACB51869.1"/>
    </source>
</evidence>
<evidence type="ECO:0000313" key="2">
    <source>
        <dbReference type="Proteomes" id="UP000001203"/>
    </source>
</evidence>
<dbReference type="HOGENOM" id="CLU_056986_2_0_3"/>
<dbReference type="STRING" id="43989.cce_2521"/>
<dbReference type="OrthoDB" id="455474at2"/>
<dbReference type="AlphaFoldDB" id="B1WS83"/>
<reference evidence="1 2" key="1">
    <citation type="journal article" date="2008" name="Proc. Natl. Acad. Sci. U.S.A.">
        <title>The genome of Cyanothece 51142, a unicellular diazotrophic cyanobacterium important in the marine nitrogen cycle.</title>
        <authorList>
            <person name="Welsh E.A."/>
            <person name="Liberton M."/>
            <person name="Stoeckel J."/>
            <person name="Loh T."/>
            <person name="Elvitigala T."/>
            <person name="Wang C."/>
            <person name="Wollam A."/>
            <person name="Fulton R.S."/>
            <person name="Clifton S.W."/>
            <person name="Jacobs J.M."/>
            <person name="Aurora R."/>
            <person name="Ghosh B.K."/>
            <person name="Sherman L.A."/>
            <person name="Smith R.D."/>
            <person name="Wilson R.K."/>
            <person name="Pakrasi H.B."/>
        </authorList>
    </citation>
    <scope>NUCLEOTIDE SEQUENCE [LARGE SCALE GENOMIC DNA]</scope>
    <source>
        <strain evidence="2">ATCC 51142 / BH68</strain>
    </source>
</reference>
<sequence length="356" mass="41519">MKSIHLLKNFNQDSSLSSHEIATLLEEDLQDYSFCNAFDITPENGFEKIRNRLDLWEKSYDLVAQYCQQLGFDSLDIMSLLWEFWLPLAIQLSQEKSQQKSTLIQGILGGQGTGKTTLSHILCLILKQLDHQTLTISIDDFYTTYDERQKLKKIDPRFIWRGPPGTHDVELGIKVLNQLKNPHHSDSILIPRFDKSLWNGQGDRIEPEPINHPDIVLFEGWFLGVCPIEQTRFNDAPLPIKTEEDRQFAKDINEKLKAYLPLWEKLDSLIILYPQHYHFSKQWRKEAEHKMISSGKTGMSDQEVEDFVNYFWKALHPELFITPLAQNPNLVDLVITIDKNHQPQQIQQYLKLNTPH</sequence>
<keyword evidence="2" id="KW-1185">Reference proteome</keyword>
<protein>
    <recommendedName>
        <fullName evidence="3">Glycerate kinase</fullName>
    </recommendedName>
</protein>
<accession>B1WS83</accession>
<dbReference type="PANTHER" id="PTHR10285">
    <property type="entry name" value="URIDINE KINASE"/>
    <property type="match status" value="1"/>
</dbReference>
<gene>
    <name evidence="1" type="ordered locus">cce_2521</name>
</gene>
<dbReference type="EMBL" id="CP000806">
    <property type="protein sequence ID" value="ACB51869.1"/>
    <property type="molecule type" value="Genomic_DNA"/>
</dbReference>
<evidence type="ECO:0008006" key="3">
    <source>
        <dbReference type="Google" id="ProtNLM"/>
    </source>
</evidence>
<dbReference type="RefSeq" id="WP_009544788.1">
    <property type="nucleotide sequence ID" value="NC_010546.1"/>
</dbReference>
<proteinExistence type="predicted"/>
<dbReference type="InterPro" id="IPR027417">
    <property type="entry name" value="P-loop_NTPase"/>
</dbReference>
<dbReference type="SUPFAM" id="SSF52540">
    <property type="entry name" value="P-loop containing nucleoside triphosphate hydrolases"/>
    <property type="match status" value="1"/>
</dbReference>
<dbReference type="KEGG" id="cyt:cce_2521"/>
<dbReference type="Gene3D" id="3.40.50.300">
    <property type="entry name" value="P-loop containing nucleotide triphosphate hydrolases"/>
    <property type="match status" value="1"/>
</dbReference>
<dbReference type="eggNOG" id="COG4240">
    <property type="taxonomic scope" value="Bacteria"/>
</dbReference>
<name>B1WS83_CROS5</name>
<dbReference type="Proteomes" id="UP000001203">
    <property type="component" value="Chromosome circular"/>
</dbReference>